<dbReference type="PANTHER" id="PTHR35936">
    <property type="entry name" value="MEMBRANE-BOUND LYTIC MUREIN TRANSGLYCOSYLASE F"/>
    <property type="match status" value="1"/>
</dbReference>
<gene>
    <name evidence="3" type="ORF">D6D85_04525</name>
</gene>
<keyword evidence="1" id="KW-0732">Signal</keyword>
<dbReference type="InterPro" id="IPR001638">
    <property type="entry name" value="Solute-binding_3/MltF_N"/>
</dbReference>
<evidence type="ECO:0000313" key="3">
    <source>
        <dbReference type="EMBL" id="RSN76222.1"/>
    </source>
</evidence>
<evidence type="ECO:0000256" key="1">
    <source>
        <dbReference type="ARBA" id="ARBA00022729"/>
    </source>
</evidence>
<feature type="domain" description="Solute-binding protein family 3/N-terminal" evidence="2">
    <location>
        <begin position="49"/>
        <end position="274"/>
    </location>
</feature>
<reference evidence="3 4" key="1">
    <citation type="submission" date="2018-10" db="EMBL/GenBank/DDBJ databases">
        <title>Co-occurring genomic capacity for anaerobic methane metabolism and dissimilatory sulfite reduction discovered in the Korarchaeota.</title>
        <authorList>
            <person name="Mckay L.J."/>
            <person name="Dlakic M."/>
            <person name="Fields M.W."/>
            <person name="Delmont T.O."/>
            <person name="Eren A.M."/>
            <person name="Jay Z.J."/>
            <person name="Klingelsmith K.B."/>
            <person name="Rusch D.B."/>
            <person name="Inskeep W.P."/>
        </authorList>
    </citation>
    <scope>NUCLEOTIDE SEQUENCE [LARGE SCALE GENOMIC DNA]</scope>
    <source>
        <strain evidence="3 4">MDKW</strain>
    </source>
</reference>
<dbReference type="CDD" id="cd13530">
    <property type="entry name" value="PBP2_peptides_like"/>
    <property type="match status" value="1"/>
</dbReference>
<dbReference type="Pfam" id="PF00497">
    <property type="entry name" value="SBP_bac_3"/>
    <property type="match status" value="1"/>
</dbReference>
<evidence type="ECO:0000313" key="4">
    <source>
        <dbReference type="Proteomes" id="UP000277582"/>
    </source>
</evidence>
<comment type="caution">
    <text evidence="3">The sequence shown here is derived from an EMBL/GenBank/DDBJ whole genome shotgun (WGS) entry which is preliminary data.</text>
</comment>
<proteinExistence type="predicted"/>
<accession>A0A3R9R714</accession>
<dbReference type="PANTHER" id="PTHR35936:SF19">
    <property type="entry name" value="AMINO-ACID-BINDING PROTEIN YXEM-RELATED"/>
    <property type="match status" value="1"/>
</dbReference>
<keyword evidence="4" id="KW-1185">Reference proteome</keyword>
<dbReference type="RefSeq" id="WP_125670844.1">
    <property type="nucleotide sequence ID" value="NZ_RCOS01000062.1"/>
</dbReference>
<dbReference type="OrthoDB" id="30671at2157"/>
<dbReference type="SUPFAM" id="SSF53850">
    <property type="entry name" value="Periplasmic binding protein-like II"/>
    <property type="match status" value="1"/>
</dbReference>
<dbReference type="Proteomes" id="UP000277582">
    <property type="component" value="Unassembled WGS sequence"/>
</dbReference>
<protein>
    <submittedName>
        <fullName evidence="3">Amino acid ABC transporter substrate-binding protein</fullName>
    </submittedName>
</protein>
<dbReference type="EMBL" id="RCOS01000062">
    <property type="protein sequence ID" value="RSN76222.1"/>
    <property type="molecule type" value="Genomic_DNA"/>
</dbReference>
<dbReference type="SMART" id="SM00062">
    <property type="entry name" value="PBPb"/>
    <property type="match status" value="1"/>
</dbReference>
<sequence>MGKIEIAAVCIIAGLLLGLFLGIGYKKPEQQKCAYTVGKFTEQPKQEVVIVYGFDANYPPFTFLLPNGTPAGFDVDVINLIAKKYGWKVVYKPWDWSTIVTALERGDIDIIASGMTFTAARSEKIWFSVPYYSYVHELVVRAGEKRSAEKILNSGEYIAVQTGSTSDEWANRLISQGYNFKKLGLDSYVSALQALLDGRATALITDSAFFEPYLKKNPELAGKLKVVETLGAPQCYAIATRPEDKWLRDMINSALEELMNSPDWNRLLDKWGLG</sequence>
<organism evidence="3 4">
    <name type="scientific">Candidatus Methanodesulfokora washburnensis</name>
    <dbReference type="NCBI Taxonomy" id="2478471"/>
    <lineage>
        <taxon>Archaea</taxon>
        <taxon>Thermoproteota</taxon>
        <taxon>Candidatus Korarchaeia</taxon>
        <taxon>Candidatus Korarchaeia incertae sedis</taxon>
        <taxon>Candidatus Methanodesulfokora</taxon>
    </lineage>
</organism>
<name>A0A3R9R714_9CREN</name>
<dbReference type="Gene3D" id="3.40.190.10">
    <property type="entry name" value="Periplasmic binding protein-like II"/>
    <property type="match status" value="2"/>
</dbReference>
<dbReference type="AlphaFoldDB" id="A0A3R9R714"/>
<evidence type="ECO:0000259" key="2">
    <source>
        <dbReference type="SMART" id="SM00062"/>
    </source>
</evidence>